<dbReference type="InterPro" id="IPR012347">
    <property type="entry name" value="Ferritin-like"/>
</dbReference>
<feature type="compositionally biased region" description="Pro residues" evidence="1">
    <location>
        <begin position="50"/>
        <end position="62"/>
    </location>
</feature>
<name>A0A3N9Y498_9ACTN</name>
<comment type="caution">
    <text evidence="3">The sequence shown here is derived from an EMBL/GenBank/DDBJ whole genome shotgun (WGS) entry which is preliminary data.</text>
</comment>
<dbReference type="Proteomes" id="UP000278981">
    <property type="component" value="Unassembled WGS sequence"/>
</dbReference>
<dbReference type="InterPro" id="IPR005183">
    <property type="entry name" value="DUF305_CopM-like"/>
</dbReference>
<feature type="domain" description="DUF305" evidence="2">
    <location>
        <begin position="91"/>
        <end position="232"/>
    </location>
</feature>
<dbReference type="PANTHER" id="PTHR36933:SF1">
    <property type="entry name" value="SLL0788 PROTEIN"/>
    <property type="match status" value="1"/>
</dbReference>
<dbReference type="Gene3D" id="1.20.1260.10">
    <property type="match status" value="1"/>
</dbReference>
<dbReference type="EMBL" id="QDGB01000131">
    <property type="protein sequence ID" value="RQX19996.1"/>
    <property type="molecule type" value="Genomic_DNA"/>
</dbReference>
<protein>
    <submittedName>
        <fullName evidence="3">DUF305 domain-containing protein</fullName>
    </submittedName>
</protein>
<dbReference type="RefSeq" id="WP_124815672.1">
    <property type="nucleotide sequence ID" value="NZ_QDGB01000131.1"/>
</dbReference>
<dbReference type="PANTHER" id="PTHR36933">
    <property type="entry name" value="SLL0788 PROTEIN"/>
    <property type="match status" value="1"/>
</dbReference>
<dbReference type="OrthoDB" id="26872at2"/>
<evidence type="ECO:0000256" key="1">
    <source>
        <dbReference type="SAM" id="MobiDB-lite"/>
    </source>
</evidence>
<feature type="compositionally biased region" description="Low complexity" evidence="1">
    <location>
        <begin position="31"/>
        <end position="49"/>
    </location>
</feature>
<sequence length="235" mass="25351">MTVRRGRLLIVVITMVVLTVFVMVAVRATGDSPRSAAATTSPSPASASPSPTPTGPEPPPVIVPGRPGEAAVTRPAHEVRDDSPPRFNALDTVYVQMMIPHHEQALEMTALADERASDPRIRAYADRIRAGQGPEIAVLRTWLSTRGLPTSAPGHDHSGMRGMQSPEAMRQLTDARGTEFDRLFVRMMSEHHQGAVTMATDLLSVGLDLTLNELATSLATEQAVEIARLRELTPP</sequence>
<evidence type="ECO:0000259" key="2">
    <source>
        <dbReference type="Pfam" id="PF03713"/>
    </source>
</evidence>
<accession>A0A3N9Y498</accession>
<evidence type="ECO:0000313" key="3">
    <source>
        <dbReference type="EMBL" id="RQX19996.1"/>
    </source>
</evidence>
<dbReference type="Pfam" id="PF03713">
    <property type="entry name" value="DUF305"/>
    <property type="match status" value="1"/>
</dbReference>
<reference evidence="3 4" key="1">
    <citation type="submission" date="2018-04" db="EMBL/GenBank/DDBJ databases">
        <title>Micromonosporas from Atacama Desert.</title>
        <authorList>
            <person name="Carro L."/>
            <person name="Klenk H.-P."/>
            <person name="Goodfellow M."/>
        </authorList>
    </citation>
    <scope>NUCLEOTIDE SEQUENCE [LARGE SCALE GENOMIC DNA]</scope>
    <source>
        <strain evidence="3 4">LB19</strain>
    </source>
</reference>
<evidence type="ECO:0000313" key="4">
    <source>
        <dbReference type="Proteomes" id="UP000278981"/>
    </source>
</evidence>
<dbReference type="AlphaFoldDB" id="A0A3N9Y498"/>
<feature type="compositionally biased region" description="Basic and acidic residues" evidence="1">
    <location>
        <begin position="75"/>
        <end position="84"/>
    </location>
</feature>
<organism evidence="3 4">
    <name type="scientific">Micromonospora ureilytica</name>
    <dbReference type="NCBI Taxonomy" id="709868"/>
    <lineage>
        <taxon>Bacteria</taxon>
        <taxon>Bacillati</taxon>
        <taxon>Actinomycetota</taxon>
        <taxon>Actinomycetes</taxon>
        <taxon>Micromonosporales</taxon>
        <taxon>Micromonosporaceae</taxon>
        <taxon>Micromonospora</taxon>
    </lineage>
</organism>
<gene>
    <name evidence="3" type="ORF">DDE19_02160</name>
</gene>
<feature type="region of interest" description="Disordered" evidence="1">
    <location>
        <begin position="31"/>
        <end position="85"/>
    </location>
</feature>
<proteinExistence type="predicted"/>